<dbReference type="Gene3D" id="3.40.50.360">
    <property type="match status" value="1"/>
</dbReference>
<reference evidence="3" key="1">
    <citation type="submission" date="2018-12" db="EMBL/GenBank/DDBJ databases">
        <title>Tengunoibacter tsumagoiensis gen. nov., sp. nov., Dictyobacter kobayashii sp. nov., D. alpinus sp. nov., and D. joshuensis sp. nov. and description of Dictyobacteraceae fam. nov. within the order Ktedonobacterales isolated from Tengu-no-mugimeshi.</title>
        <authorList>
            <person name="Wang C.M."/>
            <person name="Zheng Y."/>
            <person name="Sakai Y."/>
            <person name="Toyoda A."/>
            <person name="Minakuchi Y."/>
            <person name="Abe K."/>
            <person name="Yokota A."/>
            <person name="Yabe S."/>
        </authorList>
    </citation>
    <scope>NUCLEOTIDE SEQUENCE [LARGE SCALE GENOMIC DNA]</scope>
    <source>
        <strain evidence="3">Uno11</strain>
    </source>
</reference>
<proteinExistence type="predicted"/>
<evidence type="ECO:0000313" key="3">
    <source>
        <dbReference type="Proteomes" id="UP000287188"/>
    </source>
</evidence>
<comment type="caution">
    <text evidence="2">The sequence shown here is derived from an EMBL/GenBank/DDBJ whole genome shotgun (WGS) entry which is preliminary data.</text>
</comment>
<dbReference type="OrthoDB" id="9790745at2"/>
<dbReference type="AlphaFoldDB" id="A0A402AR77"/>
<dbReference type="PROSITE" id="PS50902">
    <property type="entry name" value="FLAVODOXIN_LIKE"/>
    <property type="match status" value="1"/>
</dbReference>
<dbReference type="Proteomes" id="UP000287188">
    <property type="component" value="Unassembled WGS sequence"/>
</dbReference>
<evidence type="ECO:0000313" key="2">
    <source>
        <dbReference type="EMBL" id="GCE21601.1"/>
    </source>
</evidence>
<protein>
    <submittedName>
        <fullName evidence="2">Flavodoxin</fullName>
    </submittedName>
</protein>
<accession>A0A402AR77</accession>
<dbReference type="InterPro" id="IPR026816">
    <property type="entry name" value="Flavodoxin_dom"/>
</dbReference>
<gene>
    <name evidence="2" type="ORF">KDK_54010</name>
</gene>
<organism evidence="2 3">
    <name type="scientific">Dictyobacter kobayashii</name>
    <dbReference type="NCBI Taxonomy" id="2014872"/>
    <lineage>
        <taxon>Bacteria</taxon>
        <taxon>Bacillati</taxon>
        <taxon>Chloroflexota</taxon>
        <taxon>Ktedonobacteria</taxon>
        <taxon>Ktedonobacterales</taxon>
        <taxon>Dictyobacteraceae</taxon>
        <taxon>Dictyobacter</taxon>
    </lineage>
</organism>
<feature type="domain" description="Flavodoxin-like" evidence="1">
    <location>
        <begin position="3"/>
        <end position="153"/>
    </location>
</feature>
<evidence type="ECO:0000259" key="1">
    <source>
        <dbReference type="PROSITE" id="PS50902"/>
    </source>
</evidence>
<dbReference type="RefSeq" id="WP_126553367.1">
    <property type="nucleotide sequence ID" value="NZ_BIFS01000001.1"/>
</dbReference>
<dbReference type="EMBL" id="BIFS01000001">
    <property type="protein sequence ID" value="GCE21601.1"/>
    <property type="molecule type" value="Genomic_DNA"/>
</dbReference>
<dbReference type="GO" id="GO:0010181">
    <property type="term" value="F:FMN binding"/>
    <property type="evidence" value="ECO:0007669"/>
    <property type="project" value="InterPro"/>
</dbReference>
<keyword evidence="3" id="KW-1185">Reference proteome</keyword>
<sequence>MNTLIIYDSMYGNTEKIAYAMADGITGDVKVQSVVDVNAAEFSVPDLLIVGSPVHGGRPTVAIEEFLKQLPADALKGISVAAFDTRFSAEDHGIGIRLLISIIHYAAGRIAKVLTRKGGRLIAEPEGFIVEDKEGPLQHGELERATSWAKELCAQKESLIDNPSLV</sequence>
<name>A0A402AR77_9CHLR</name>
<dbReference type="InterPro" id="IPR029039">
    <property type="entry name" value="Flavoprotein-like_sf"/>
</dbReference>
<dbReference type="InterPro" id="IPR008254">
    <property type="entry name" value="Flavodoxin/NO_synth"/>
</dbReference>
<dbReference type="Pfam" id="PF12724">
    <property type="entry name" value="Flavodoxin_5"/>
    <property type="match status" value="1"/>
</dbReference>
<dbReference type="SUPFAM" id="SSF52218">
    <property type="entry name" value="Flavoproteins"/>
    <property type="match status" value="1"/>
</dbReference>